<dbReference type="SUPFAM" id="SSF56784">
    <property type="entry name" value="HAD-like"/>
    <property type="match status" value="1"/>
</dbReference>
<evidence type="ECO:0000313" key="2">
    <source>
        <dbReference type="Proteomes" id="UP000183700"/>
    </source>
</evidence>
<dbReference type="EMBL" id="JXKM01000006">
    <property type="protein sequence ID" value="OJG35517.1"/>
    <property type="molecule type" value="Genomic_DNA"/>
</dbReference>
<dbReference type="InterPro" id="IPR023214">
    <property type="entry name" value="HAD_sf"/>
</dbReference>
<accession>A0A1L8STU0</accession>
<reference evidence="1 2" key="1">
    <citation type="submission" date="2014-12" db="EMBL/GenBank/DDBJ databases">
        <title>Draft genome sequences of 29 type strains of Enterococci.</title>
        <authorList>
            <person name="Zhong Z."/>
            <person name="Sun Z."/>
            <person name="Liu W."/>
            <person name="Zhang W."/>
            <person name="Zhang H."/>
        </authorList>
    </citation>
    <scope>NUCLEOTIDE SEQUENCE [LARGE SCALE GENOMIC DNA]</scope>
    <source>
        <strain evidence="1 2">DSM 22802</strain>
    </source>
</reference>
<protein>
    <recommendedName>
        <fullName evidence="3">Cof-like hydrolase</fullName>
    </recommendedName>
</protein>
<dbReference type="PROSITE" id="PS01228">
    <property type="entry name" value="COF_1"/>
    <property type="match status" value="1"/>
</dbReference>
<dbReference type="OrthoDB" id="9781413at2"/>
<dbReference type="SFLD" id="SFLDG01140">
    <property type="entry name" value="C2.B:_Phosphomannomutase_and_P"/>
    <property type="match status" value="1"/>
</dbReference>
<organism evidence="1 2">
    <name type="scientific">Enterococcus devriesei</name>
    <dbReference type="NCBI Taxonomy" id="319970"/>
    <lineage>
        <taxon>Bacteria</taxon>
        <taxon>Bacillati</taxon>
        <taxon>Bacillota</taxon>
        <taxon>Bacilli</taxon>
        <taxon>Lactobacillales</taxon>
        <taxon>Enterococcaceae</taxon>
        <taxon>Enterococcus</taxon>
    </lineage>
</organism>
<comment type="caution">
    <text evidence="1">The sequence shown here is derived from an EMBL/GenBank/DDBJ whole genome shotgun (WGS) entry which is preliminary data.</text>
</comment>
<dbReference type="AlphaFoldDB" id="A0A1L8STU0"/>
<proteinExistence type="predicted"/>
<dbReference type="Gene3D" id="3.40.50.1000">
    <property type="entry name" value="HAD superfamily/HAD-like"/>
    <property type="match status" value="1"/>
</dbReference>
<name>A0A1L8STU0_9ENTE</name>
<gene>
    <name evidence="1" type="ORF">RV00_GL002702</name>
</gene>
<dbReference type="Gene3D" id="3.30.1240.10">
    <property type="match status" value="1"/>
</dbReference>
<dbReference type="PROSITE" id="PS01229">
    <property type="entry name" value="COF_2"/>
    <property type="match status" value="1"/>
</dbReference>
<dbReference type="NCBIfam" id="TIGR00099">
    <property type="entry name" value="Cof-subfamily"/>
    <property type="match status" value="1"/>
</dbReference>
<dbReference type="CDD" id="cd07516">
    <property type="entry name" value="HAD_Pase"/>
    <property type="match status" value="1"/>
</dbReference>
<dbReference type="Pfam" id="PF08282">
    <property type="entry name" value="Hydrolase_3"/>
    <property type="match status" value="1"/>
</dbReference>
<sequence length="269" mass="28954">MKLAAIDLDGTLLNSQGEIPEENLQALRKFDAQGGIVVLATGRSIHSATEAFAKLAINGYTLASNGAYVARIEQGEIAEVLNGFTIPTAIVETTFAIAKAEKVTVVASRAEKDDRIVFDPASAEVNSPYYAQFKLADTSPKELIGHLKNADISYFKLAFNSPDVKKLAALRSAFNVKKITSTYSAKYWLEVMADGVNKGAALKFLLDYLKIAKSEIIAFGDQENDLEMLQFAGTSIAMENAVTLIRQTAAKTTSSNDEAGVAAVINTYL</sequence>
<keyword evidence="2" id="KW-1185">Reference proteome</keyword>
<evidence type="ECO:0000313" key="1">
    <source>
        <dbReference type="EMBL" id="OJG35517.1"/>
    </source>
</evidence>
<dbReference type="GO" id="GO:0005829">
    <property type="term" value="C:cytosol"/>
    <property type="evidence" value="ECO:0007669"/>
    <property type="project" value="TreeGrafter"/>
</dbReference>
<dbReference type="RefSeq" id="WP_071862486.1">
    <property type="nucleotide sequence ID" value="NZ_JBHLVS010000013.1"/>
</dbReference>
<dbReference type="GO" id="GO:0016791">
    <property type="term" value="F:phosphatase activity"/>
    <property type="evidence" value="ECO:0007669"/>
    <property type="project" value="TreeGrafter"/>
</dbReference>
<dbReference type="NCBIfam" id="TIGR01484">
    <property type="entry name" value="HAD-SF-IIB"/>
    <property type="match status" value="1"/>
</dbReference>
<dbReference type="Proteomes" id="UP000183700">
    <property type="component" value="Unassembled WGS sequence"/>
</dbReference>
<dbReference type="InterPro" id="IPR006379">
    <property type="entry name" value="HAD-SF_hydro_IIB"/>
</dbReference>
<dbReference type="SFLD" id="SFLDS00003">
    <property type="entry name" value="Haloacid_Dehalogenase"/>
    <property type="match status" value="1"/>
</dbReference>
<dbReference type="PANTHER" id="PTHR10000:SF8">
    <property type="entry name" value="HAD SUPERFAMILY HYDROLASE-LIKE, TYPE 3"/>
    <property type="match status" value="1"/>
</dbReference>
<dbReference type="STRING" id="319970.RV00_GL002702"/>
<dbReference type="InterPro" id="IPR000150">
    <property type="entry name" value="Cof"/>
</dbReference>
<evidence type="ECO:0008006" key="3">
    <source>
        <dbReference type="Google" id="ProtNLM"/>
    </source>
</evidence>
<dbReference type="GO" id="GO:0000287">
    <property type="term" value="F:magnesium ion binding"/>
    <property type="evidence" value="ECO:0007669"/>
    <property type="project" value="TreeGrafter"/>
</dbReference>
<dbReference type="PANTHER" id="PTHR10000">
    <property type="entry name" value="PHOSPHOSERINE PHOSPHATASE"/>
    <property type="match status" value="1"/>
</dbReference>
<dbReference type="InterPro" id="IPR036412">
    <property type="entry name" value="HAD-like_sf"/>
</dbReference>